<evidence type="ECO:0000313" key="3">
    <source>
        <dbReference type="Proteomes" id="UP001165122"/>
    </source>
</evidence>
<name>A0A9W7FU61_9STRA</name>
<dbReference type="EMBL" id="BRXW01000316">
    <property type="protein sequence ID" value="GMI18008.1"/>
    <property type="molecule type" value="Genomic_DNA"/>
</dbReference>
<dbReference type="AlphaFoldDB" id="A0A9W7FU61"/>
<dbReference type="GO" id="GO:0042148">
    <property type="term" value="P:DNA strand invasion"/>
    <property type="evidence" value="ECO:0007669"/>
    <property type="project" value="TreeGrafter"/>
</dbReference>
<reference evidence="3" key="1">
    <citation type="journal article" date="2023" name="Commun. Biol.">
        <title>Genome analysis of Parmales, the sister group of diatoms, reveals the evolutionary specialization of diatoms from phago-mixotrophs to photoautotrophs.</title>
        <authorList>
            <person name="Ban H."/>
            <person name="Sato S."/>
            <person name="Yoshikawa S."/>
            <person name="Yamada K."/>
            <person name="Nakamura Y."/>
            <person name="Ichinomiya M."/>
            <person name="Sato N."/>
            <person name="Blanc-Mathieu R."/>
            <person name="Endo H."/>
            <person name="Kuwata A."/>
            <person name="Ogata H."/>
        </authorList>
    </citation>
    <scope>NUCLEOTIDE SEQUENCE [LARGE SCALE GENOMIC DNA]</scope>
    <source>
        <strain evidence="3">NIES 3700</strain>
    </source>
</reference>
<dbReference type="GO" id="GO:0000724">
    <property type="term" value="P:double-strand break repair via homologous recombination"/>
    <property type="evidence" value="ECO:0007669"/>
    <property type="project" value="InterPro"/>
</dbReference>
<keyword evidence="3" id="KW-1185">Reference proteome</keyword>
<proteinExistence type="predicted"/>
<feature type="compositionally biased region" description="Polar residues" evidence="1">
    <location>
        <begin position="40"/>
        <end position="49"/>
    </location>
</feature>
<sequence length="407" mass="44013">MPTAPTSPVDLATFCSPSQSLDSFMSNDSAAVAAVSLNDITNDNNSNSGCPRPSPTVRTTPISLPPVRPRMRALVPPQSSVNAFNDAYLNYSYFNNSPPVPPFGTTSPNATSVPFLKTLPPNPNPSSKSSHCIQISGPSGSGKTSALLSLACDHVLQSYHTYHESLLQTPPSDQPTKDPSTYGSHSILLDLSLQIPSSTLSSLLTEKIVQLLLPTNPNITSTSTQTLSMLTWSLSRIHIIRPNSTLGCIMALEGLRQRFIELERGGGGRGFVGIEDLNGFHYRDKYVDGLEEVRNCFICTTYLTFILTRTFILQGGVVSGVNDLFLMLTRIRKSCDVVVVGTKPQLYRTNNKSSTCALWNNSVTYSVTLNNVIDGGDEDRAGYDKVAVTGDGNTIPFKFDGNRGILP</sequence>
<dbReference type="PANTHER" id="PTHR46644:SF2">
    <property type="entry name" value="DNA REPAIR PROTEIN XRCC2"/>
    <property type="match status" value="1"/>
</dbReference>
<accession>A0A9W7FU61</accession>
<dbReference type="OrthoDB" id="420422at2759"/>
<dbReference type="InterPro" id="IPR030547">
    <property type="entry name" value="XRCC2"/>
</dbReference>
<dbReference type="Gene3D" id="3.40.50.300">
    <property type="entry name" value="P-loop containing nucleotide triphosphate hydrolases"/>
    <property type="match status" value="1"/>
</dbReference>
<evidence type="ECO:0000256" key="1">
    <source>
        <dbReference type="SAM" id="MobiDB-lite"/>
    </source>
</evidence>
<comment type="caution">
    <text evidence="2">The sequence shown here is derived from an EMBL/GenBank/DDBJ whole genome shotgun (WGS) entry which is preliminary data.</text>
</comment>
<feature type="region of interest" description="Disordered" evidence="1">
    <location>
        <begin position="114"/>
        <end position="137"/>
    </location>
</feature>
<dbReference type="GO" id="GO:0000400">
    <property type="term" value="F:four-way junction DNA binding"/>
    <property type="evidence" value="ECO:0007669"/>
    <property type="project" value="TreeGrafter"/>
</dbReference>
<dbReference type="InterPro" id="IPR027417">
    <property type="entry name" value="P-loop_NTPase"/>
</dbReference>
<feature type="region of interest" description="Disordered" evidence="1">
    <location>
        <begin position="40"/>
        <end position="63"/>
    </location>
</feature>
<dbReference type="GO" id="GO:0005657">
    <property type="term" value="C:replication fork"/>
    <property type="evidence" value="ECO:0007669"/>
    <property type="project" value="InterPro"/>
</dbReference>
<dbReference type="Proteomes" id="UP001165122">
    <property type="component" value="Unassembled WGS sequence"/>
</dbReference>
<evidence type="ECO:0000313" key="2">
    <source>
        <dbReference type="EMBL" id="GMI18008.1"/>
    </source>
</evidence>
<dbReference type="GO" id="GO:0033063">
    <property type="term" value="C:Rad51B-Rad51C-Rad51D-XRCC2 complex"/>
    <property type="evidence" value="ECO:0007669"/>
    <property type="project" value="InterPro"/>
</dbReference>
<gene>
    <name evidence="2" type="ORF">TrLO_g14543</name>
</gene>
<dbReference type="PANTHER" id="PTHR46644">
    <property type="entry name" value="DNA REPAIR PROTEIN XRCC2"/>
    <property type="match status" value="1"/>
</dbReference>
<organism evidence="2 3">
    <name type="scientific">Triparma laevis f. longispina</name>
    <dbReference type="NCBI Taxonomy" id="1714387"/>
    <lineage>
        <taxon>Eukaryota</taxon>
        <taxon>Sar</taxon>
        <taxon>Stramenopiles</taxon>
        <taxon>Ochrophyta</taxon>
        <taxon>Bolidophyceae</taxon>
        <taxon>Parmales</taxon>
        <taxon>Triparmaceae</taxon>
        <taxon>Triparma</taxon>
    </lineage>
</organism>
<protein>
    <submittedName>
        <fullName evidence="2">Uncharacterized protein</fullName>
    </submittedName>
</protein>
<dbReference type="GO" id="GO:0005815">
    <property type="term" value="C:microtubule organizing center"/>
    <property type="evidence" value="ECO:0007669"/>
    <property type="project" value="TreeGrafter"/>
</dbReference>